<comment type="similarity">
    <text evidence="1 4">Belongs to the bacterial solute-binding protein 3 family.</text>
</comment>
<feature type="chain" id="PRO_5040754618" evidence="5">
    <location>
        <begin position="26"/>
        <end position="277"/>
    </location>
</feature>
<dbReference type="Pfam" id="PF00497">
    <property type="entry name" value="SBP_bac_3"/>
    <property type="match status" value="1"/>
</dbReference>
<dbReference type="SMART" id="SM00062">
    <property type="entry name" value="PBPb"/>
    <property type="match status" value="1"/>
</dbReference>
<dbReference type="PANTHER" id="PTHR30085">
    <property type="entry name" value="AMINO ACID ABC TRANSPORTER PERMEASE"/>
    <property type="match status" value="1"/>
</dbReference>
<dbReference type="InterPro" id="IPR001638">
    <property type="entry name" value="Solute-binding_3/MltF_N"/>
</dbReference>
<protein>
    <submittedName>
        <fullName evidence="7">ABC transporter substrate-binding protein</fullName>
    </submittedName>
</protein>
<keyword evidence="3 5" id="KW-0732">Signal</keyword>
<evidence type="ECO:0000256" key="1">
    <source>
        <dbReference type="ARBA" id="ARBA00010333"/>
    </source>
</evidence>
<reference evidence="7" key="1">
    <citation type="journal article" date="2014" name="Int. J. Syst. Evol. Microbiol.">
        <title>Complete genome sequence of Corynebacterium casei LMG S-19264T (=DSM 44701T), isolated from a smear-ripened cheese.</title>
        <authorList>
            <consortium name="US DOE Joint Genome Institute (JGI-PGF)"/>
            <person name="Walter F."/>
            <person name="Albersmeier A."/>
            <person name="Kalinowski J."/>
            <person name="Ruckert C."/>
        </authorList>
    </citation>
    <scope>NUCLEOTIDE SEQUENCE</scope>
    <source>
        <strain evidence="7">VKM B-2789</strain>
    </source>
</reference>
<dbReference type="InterPro" id="IPR018313">
    <property type="entry name" value="SBP_3_CS"/>
</dbReference>
<dbReference type="PANTHER" id="PTHR30085:SF6">
    <property type="entry name" value="ABC TRANSPORTER GLUTAMINE-BINDING PROTEIN GLNH"/>
    <property type="match status" value="1"/>
</dbReference>
<dbReference type="GO" id="GO:0030288">
    <property type="term" value="C:outer membrane-bounded periplasmic space"/>
    <property type="evidence" value="ECO:0007669"/>
    <property type="project" value="TreeGrafter"/>
</dbReference>
<feature type="signal peptide" evidence="5">
    <location>
        <begin position="1"/>
        <end position="25"/>
    </location>
</feature>
<name>A0A9W6JSE8_9HYPH</name>
<keyword evidence="8" id="KW-1185">Reference proteome</keyword>
<evidence type="ECO:0000313" key="7">
    <source>
        <dbReference type="EMBL" id="GLK82417.1"/>
    </source>
</evidence>
<proteinExistence type="inferred from homology"/>
<dbReference type="PROSITE" id="PS01039">
    <property type="entry name" value="SBP_BACTERIAL_3"/>
    <property type="match status" value="1"/>
</dbReference>
<gene>
    <name evidence="7" type="ORF">GCM10017653_04860</name>
</gene>
<dbReference type="EMBL" id="BSFM01000003">
    <property type="protein sequence ID" value="GLK82417.1"/>
    <property type="molecule type" value="Genomic_DNA"/>
</dbReference>
<feature type="domain" description="Solute-binding protein family 3/N-terminal" evidence="6">
    <location>
        <begin position="39"/>
        <end position="267"/>
    </location>
</feature>
<dbReference type="Gene3D" id="3.40.190.10">
    <property type="entry name" value="Periplasmic binding protein-like II"/>
    <property type="match status" value="2"/>
</dbReference>
<dbReference type="GO" id="GO:0005576">
    <property type="term" value="C:extracellular region"/>
    <property type="evidence" value="ECO:0007669"/>
    <property type="project" value="TreeGrafter"/>
</dbReference>
<dbReference type="Proteomes" id="UP001143330">
    <property type="component" value="Unassembled WGS sequence"/>
</dbReference>
<keyword evidence="2" id="KW-0813">Transport</keyword>
<organism evidence="7 8">
    <name type="scientific">Ancylobacter defluvii</name>
    <dbReference type="NCBI Taxonomy" id="1282440"/>
    <lineage>
        <taxon>Bacteria</taxon>
        <taxon>Pseudomonadati</taxon>
        <taxon>Pseudomonadota</taxon>
        <taxon>Alphaproteobacteria</taxon>
        <taxon>Hyphomicrobiales</taxon>
        <taxon>Xanthobacteraceae</taxon>
        <taxon>Ancylobacter</taxon>
    </lineage>
</organism>
<reference evidence="7" key="2">
    <citation type="submission" date="2023-01" db="EMBL/GenBank/DDBJ databases">
        <authorList>
            <person name="Sun Q."/>
            <person name="Evtushenko L."/>
        </authorList>
    </citation>
    <scope>NUCLEOTIDE SEQUENCE</scope>
    <source>
        <strain evidence="7">VKM B-2789</strain>
    </source>
</reference>
<dbReference type="InterPro" id="IPR051455">
    <property type="entry name" value="Bact_solute-bind_prot3"/>
</dbReference>
<evidence type="ECO:0000256" key="4">
    <source>
        <dbReference type="RuleBase" id="RU003744"/>
    </source>
</evidence>
<sequence length="277" mass="29958">MFHRMSRLAGGLVALAMGLGLNVAAAQESRLDTIVKRDKVIVAVSSTARPNGFIDENGRHTGFEVEFARLMAKALVGDPDKIELMTTTVDGRFPAVLSGKADFGISTATIYPDRAVRLAFTRPYIDSSTLVVVPKGSQIKTLADLDNENVVLGSTNSAAMVDRAKKYAPKAKAIFFDTDSAAALALKSGRSTAWQADSAAANFFVGHNGDEFVVLDGSLGTINNNAIFMKPGDFPLWLALDTIVREYVNGSRYGEYAALYKTWFGKEPPPQRPFNQN</sequence>
<evidence type="ECO:0000256" key="3">
    <source>
        <dbReference type="ARBA" id="ARBA00022729"/>
    </source>
</evidence>
<comment type="caution">
    <text evidence="7">The sequence shown here is derived from an EMBL/GenBank/DDBJ whole genome shotgun (WGS) entry which is preliminary data.</text>
</comment>
<dbReference type="AlphaFoldDB" id="A0A9W6JSE8"/>
<evidence type="ECO:0000313" key="8">
    <source>
        <dbReference type="Proteomes" id="UP001143330"/>
    </source>
</evidence>
<dbReference type="GO" id="GO:0006865">
    <property type="term" value="P:amino acid transport"/>
    <property type="evidence" value="ECO:0007669"/>
    <property type="project" value="TreeGrafter"/>
</dbReference>
<accession>A0A9W6JSE8</accession>
<evidence type="ECO:0000259" key="6">
    <source>
        <dbReference type="SMART" id="SM00062"/>
    </source>
</evidence>
<dbReference type="SUPFAM" id="SSF53850">
    <property type="entry name" value="Periplasmic binding protein-like II"/>
    <property type="match status" value="1"/>
</dbReference>
<evidence type="ECO:0000256" key="2">
    <source>
        <dbReference type="ARBA" id="ARBA00022448"/>
    </source>
</evidence>
<evidence type="ECO:0000256" key="5">
    <source>
        <dbReference type="SAM" id="SignalP"/>
    </source>
</evidence>
<dbReference type="RefSeq" id="WP_213363065.1">
    <property type="nucleotide sequence ID" value="NZ_BSFM01000003.1"/>
</dbReference>